<keyword evidence="1" id="KW-1133">Transmembrane helix</keyword>
<sequence>MDIFYSLGAVFIFAPATAFILIVLFARKRLGYRSIGLAADLTTFLLFFSIPVAIGALWEFDASFISYAAAIIVAIAMLINEWKKSKEIEILKLGRKTWRVYFLLLSIAHCLIWAVGIAFALNDFLTA</sequence>
<feature type="transmembrane region" description="Helical" evidence="1">
    <location>
        <begin position="64"/>
        <end position="80"/>
    </location>
</feature>
<dbReference type="GO" id="GO:0016740">
    <property type="term" value="F:transferase activity"/>
    <property type="evidence" value="ECO:0007669"/>
    <property type="project" value="UniProtKB-KW"/>
</dbReference>
<evidence type="ECO:0000313" key="3">
    <source>
        <dbReference type="Proteomes" id="UP000525923"/>
    </source>
</evidence>
<keyword evidence="2" id="KW-0808">Transferase</keyword>
<evidence type="ECO:0000313" key="2">
    <source>
        <dbReference type="EMBL" id="MBB5178992.1"/>
    </source>
</evidence>
<keyword evidence="3" id="KW-1185">Reference proteome</keyword>
<reference evidence="2 3" key="1">
    <citation type="submission" date="2020-08" db="EMBL/GenBank/DDBJ databases">
        <title>Genomic Encyclopedia of Type Strains, Phase IV (KMG-IV): sequencing the most valuable type-strain genomes for metagenomic binning, comparative biology and taxonomic classification.</title>
        <authorList>
            <person name="Goeker M."/>
        </authorList>
    </citation>
    <scope>NUCLEOTIDE SEQUENCE [LARGE SCALE GENOMIC DNA]</scope>
    <source>
        <strain evidence="2 3">DSM 15895</strain>
    </source>
</reference>
<name>A0A7W8CP22_9BACL</name>
<dbReference type="RefSeq" id="WP_135500222.1">
    <property type="nucleotide sequence ID" value="NZ_JACHHE010000001.1"/>
</dbReference>
<feature type="transmembrane region" description="Helical" evidence="1">
    <location>
        <begin position="37"/>
        <end position="58"/>
    </location>
</feature>
<feature type="transmembrane region" description="Helical" evidence="1">
    <location>
        <begin position="6"/>
        <end position="25"/>
    </location>
</feature>
<protein>
    <submittedName>
        <fullName evidence="2">Phosphoglycerol transferase MdoB-like AlkP superfamily enzyme</fullName>
    </submittedName>
</protein>
<proteinExistence type="predicted"/>
<dbReference type="InterPro" id="IPR024515">
    <property type="entry name" value="DUF3397"/>
</dbReference>
<dbReference type="Proteomes" id="UP000525923">
    <property type="component" value="Unassembled WGS sequence"/>
</dbReference>
<keyword evidence="1" id="KW-0472">Membrane</keyword>
<feature type="transmembrane region" description="Helical" evidence="1">
    <location>
        <begin position="100"/>
        <end position="121"/>
    </location>
</feature>
<accession>A0A7W8CP22</accession>
<dbReference type="Pfam" id="PF11877">
    <property type="entry name" value="DUF3397"/>
    <property type="match status" value="1"/>
</dbReference>
<dbReference type="OrthoDB" id="2353183at2"/>
<comment type="caution">
    <text evidence="2">The sequence shown here is derived from an EMBL/GenBank/DDBJ whole genome shotgun (WGS) entry which is preliminary data.</text>
</comment>
<evidence type="ECO:0000256" key="1">
    <source>
        <dbReference type="SAM" id="Phobius"/>
    </source>
</evidence>
<dbReference type="EMBL" id="JACHHE010000001">
    <property type="protein sequence ID" value="MBB5178992.1"/>
    <property type="molecule type" value="Genomic_DNA"/>
</dbReference>
<keyword evidence="1" id="KW-0812">Transmembrane</keyword>
<dbReference type="AlphaFoldDB" id="A0A7W8CP22"/>
<organism evidence="2 3">
    <name type="scientific">Planococcus koreensis</name>
    <dbReference type="NCBI Taxonomy" id="112331"/>
    <lineage>
        <taxon>Bacteria</taxon>
        <taxon>Bacillati</taxon>
        <taxon>Bacillota</taxon>
        <taxon>Bacilli</taxon>
        <taxon>Bacillales</taxon>
        <taxon>Caryophanaceae</taxon>
        <taxon>Planococcus</taxon>
    </lineage>
</organism>
<gene>
    <name evidence="2" type="ORF">HNQ44_000414</name>
</gene>